<gene>
    <name evidence="2" type="ORF">I79_026087</name>
</gene>
<accession>G3IQ02</accession>
<sequence length="81" mass="8384">MRNFPSPNSRGGAVPGAPGQRPAGCALAQRRRHTGVARLGVQRRFGGVSKEMRPGYSPRPAHTSGSSSTSSSASSSRLPPV</sequence>
<evidence type="ECO:0000313" key="2">
    <source>
        <dbReference type="EMBL" id="EGV91270.1"/>
    </source>
</evidence>
<proteinExistence type="predicted"/>
<dbReference type="AlphaFoldDB" id="G3IQ02"/>
<feature type="compositionally biased region" description="Low complexity" evidence="1">
    <location>
        <begin position="64"/>
        <end position="81"/>
    </location>
</feature>
<feature type="region of interest" description="Disordered" evidence="1">
    <location>
        <begin position="1"/>
        <end position="81"/>
    </location>
</feature>
<dbReference type="InParanoid" id="G3IQ02"/>
<dbReference type="EMBL" id="JH020397">
    <property type="protein sequence ID" value="EGV91270.1"/>
    <property type="molecule type" value="Genomic_DNA"/>
</dbReference>
<evidence type="ECO:0000256" key="1">
    <source>
        <dbReference type="SAM" id="MobiDB-lite"/>
    </source>
</evidence>
<dbReference type="Proteomes" id="UP000001075">
    <property type="component" value="Unassembled WGS sequence"/>
</dbReference>
<evidence type="ECO:0000313" key="3">
    <source>
        <dbReference type="Proteomes" id="UP000001075"/>
    </source>
</evidence>
<protein>
    <submittedName>
        <fullName evidence="2">Uncharacterized protein</fullName>
    </submittedName>
</protein>
<organism evidence="2 3">
    <name type="scientific">Cricetulus griseus</name>
    <name type="common">Chinese hamster</name>
    <name type="synonym">Cricetulus barabensis griseus</name>
    <dbReference type="NCBI Taxonomy" id="10029"/>
    <lineage>
        <taxon>Eukaryota</taxon>
        <taxon>Metazoa</taxon>
        <taxon>Chordata</taxon>
        <taxon>Craniata</taxon>
        <taxon>Vertebrata</taxon>
        <taxon>Euteleostomi</taxon>
        <taxon>Mammalia</taxon>
        <taxon>Eutheria</taxon>
        <taxon>Euarchontoglires</taxon>
        <taxon>Glires</taxon>
        <taxon>Rodentia</taxon>
        <taxon>Myomorpha</taxon>
        <taxon>Muroidea</taxon>
        <taxon>Cricetidae</taxon>
        <taxon>Cricetinae</taxon>
        <taxon>Cricetulus</taxon>
    </lineage>
</organism>
<name>G3IQ02_CRIGR</name>
<reference evidence="3" key="1">
    <citation type="journal article" date="2011" name="Nat. Biotechnol.">
        <title>The genomic sequence of the Chinese hamster ovary (CHO)-K1 cell line.</title>
        <authorList>
            <person name="Xu X."/>
            <person name="Nagarajan H."/>
            <person name="Lewis N.E."/>
            <person name="Pan S."/>
            <person name="Cai Z."/>
            <person name="Liu X."/>
            <person name="Chen W."/>
            <person name="Xie M."/>
            <person name="Wang W."/>
            <person name="Hammond S."/>
            <person name="Andersen M.R."/>
            <person name="Neff N."/>
            <person name="Passarelli B."/>
            <person name="Koh W."/>
            <person name="Fan H.C."/>
            <person name="Wang J."/>
            <person name="Gui Y."/>
            <person name="Lee K.H."/>
            <person name="Betenbaugh M.J."/>
            <person name="Quake S.R."/>
            <person name="Famili I."/>
            <person name="Palsson B.O."/>
            <person name="Wang J."/>
        </authorList>
    </citation>
    <scope>NUCLEOTIDE SEQUENCE [LARGE SCALE GENOMIC DNA]</scope>
    <source>
        <strain evidence="3">CHO K1 cell line</strain>
    </source>
</reference>